<comment type="caution">
    <text evidence="1">The sequence shown here is derived from an EMBL/GenBank/DDBJ whole genome shotgun (WGS) entry which is preliminary data.</text>
</comment>
<gene>
    <name evidence="1" type="ORF">DWV92_07140</name>
</gene>
<dbReference type="AlphaFoldDB" id="A0A395XFI1"/>
<accession>A0A395XFI1</accession>
<protein>
    <submittedName>
        <fullName evidence="1">Uncharacterized protein</fullName>
    </submittedName>
</protein>
<evidence type="ECO:0000313" key="1">
    <source>
        <dbReference type="EMBL" id="RGW08607.1"/>
    </source>
</evidence>
<dbReference type="Proteomes" id="UP000265970">
    <property type="component" value="Unassembled WGS sequence"/>
</dbReference>
<reference evidence="1 2" key="1">
    <citation type="submission" date="2018-08" db="EMBL/GenBank/DDBJ databases">
        <title>A genome reference for cultivated species of the human gut microbiota.</title>
        <authorList>
            <person name="Zou Y."/>
            <person name="Xue W."/>
            <person name="Luo G."/>
        </authorList>
    </citation>
    <scope>NUCLEOTIDE SEQUENCE [LARGE SCALE GENOMIC DNA]</scope>
    <source>
        <strain evidence="1 2">AF13-3LB</strain>
    </source>
</reference>
<dbReference type="RefSeq" id="WP_118239482.1">
    <property type="nucleotide sequence ID" value="NZ_QRZV01000004.1"/>
</dbReference>
<evidence type="ECO:0000313" key="2">
    <source>
        <dbReference type="Proteomes" id="UP000265970"/>
    </source>
</evidence>
<proteinExistence type="predicted"/>
<organism evidence="1 2">
    <name type="scientific">Bifidobacterium pseudolongum</name>
    <dbReference type="NCBI Taxonomy" id="1694"/>
    <lineage>
        <taxon>Bacteria</taxon>
        <taxon>Bacillati</taxon>
        <taxon>Actinomycetota</taxon>
        <taxon>Actinomycetes</taxon>
        <taxon>Bifidobacteriales</taxon>
        <taxon>Bifidobacteriaceae</taxon>
        <taxon>Bifidobacterium</taxon>
    </lineage>
</organism>
<sequence length="59" mass="7045">MALRSLHQSYEIPVARLVAIDMKASAKKRRAFMRQWDVRKYMPEHNPQLREKLGIGERH</sequence>
<dbReference type="EMBL" id="QRZV01000004">
    <property type="protein sequence ID" value="RGW08607.1"/>
    <property type="molecule type" value="Genomic_DNA"/>
</dbReference>
<name>A0A395XFI1_9BIFI</name>